<evidence type="ECO:0000256" key="2">
    <source>
        <dbReference type="ARBA" id="ARBA00023002"/>
    </source>
</evidence>
<reference evidence="4 5" key="1">
    <citation type="submission" date="2019-07" db="EMBL/GenBank/DDBJ databases">
        <title>Whole genome shotgun sequence of Acetobacter nitrogenifigens NBRC 105050.</title>
        <authorList>
            <person name="Hosoyama A."/>
            <person name="Uohara A."/>
            <person name="Ohji S."/>
            <person name="Ichikawa N."/>
        </authorList>
    </citation>
    <scope>NUCLEOTIDE SEQUENCE [LARGE SCALE GENOMIC DNA]</scope>
    <source>
        <strain evidence="4 5">NBRC 105050</strain>
    </source>
</reference>
<dbReference type="PANTHER" id="PTHR43008">
    <property type="entry name" value="BENZIL REDUCTASE"/>
    <property type="match status" value="1"/>
</dbReference>
<keyword evidence="5" id="KW-1185">Reference proteome</keyword>
<accession>A0A511X7W3</accession>
<protein>
    <submittedName>
        <fullName evidence="4">Oxidoreductase</fullName>
    </submittedName>
</protein>
<comment type="caution">
    <text evidence="4">The sequence shown here is derived from an EMBL/GenBank/DDBJ whole genome shotgun (WGS) entry which is preliminary data.</text>
</comment>
<dbReference type="STRING" id="1120919.GCA_000429165_01658"/>
<dbReference type="Pfam" id="PF00106">
    <property type="entry name" value="adh_short"/>
    <property type="match status" value="1"/>
</dbReference>
<dbReference type="Proteomes" id="UP000321635">
    <property type="component" value="Unassembled WGS sequence"/>
</dbReference>
<name>A0A511X7W3_9PROT</name>
<dbReference type="InterPro" id="IPR036291">
    <property type="entry name" value="NAD(P)-bd_dom_sf"/>
</dbReference>
<dbReference type="Gene3D" id="3.40.50.720">
    <property type="entry name" value="NAD(P)-binding Rossmann-like Domain"/>
    <property type="match status" value="1"/>
</dbReference>
<dbReference type="PROSITE" id="PS00061">
    <property type="entry name" value="ADH_SHORT"/>
    <property type="match status" value="1"/>
</dbReference>
<dbReference type="EMBL" id="BJYF01000004">
    <property type="protein sequence ID" value="GEN59015.1"/>
    <property type="molecule type" value="Genomic_DNA"/>
</dbReference>
<evidence type="ECO:0000313" key="4">
    <source>
        <dbReference type="EMBL" id="GEN59015.1"/>
    </source>
</evidence>
<dbReference type="GO" id="GO:0050664">
    <property type="term" value="F:oxidoreductase activity, acting on NAD(P)H, oxygen as acceptor"/>
    <property type="evidence" value="ECO:0007669"/>
    <property type="project" value="TreeGrafter"/>
</dbReference>
<dbReference type="RefSeq" id="WP_026397674.1">
    <property type="nucleotide sequence ID" value="NZ_AUBI01000005.1"/>
</dbReference>
<dbReference type="PRINTS" id="PR00080">
    <property type="entry name" value="SDRFAMILY"/>
</dbReference>
<dbReference type="PANTHER" id="PTHR43008:SF7">
    <property type="entry name" value="SHORT CHAIN DEHYDROGENASE_REDUCTASE (AFU_ORTHOLOGUE AFUA_2G00830)"/>
    <property type="match status" value="1"/>
</dbReference>
<proteinExistence type="inferred from homology"/>
<dbReference type="OrthoDB" id="4690547at2"/>
<comment type="similarity">
    <text evidence="1 3">Belongs to the short-chain dehydrogenases/reductases (SDR) family.</text>
</comment>
<dbReference type="AlphaFoldDB" id="A0A511X7W3"/>
<gene>
    <name evidence="4" type="ORF">ANI02nite_08990</name>
</gene>
<dbReference type="PRINTS" id="PR00081">
    <property type="entry name" value="GDHRDH"/>
</dbReference>
<evidence type="ECO:0000256" key="1">
    <source>
        <dbReference type="ARBA" id="ARBA00006484"/>
    </source>
</evidence>
<organism evidence="4 5">
    <name type="scientific">Acetobacter nitrogenifigens DSM 23921 = NBRC 105050</name>
    <dbReference type="NCBI Taxonomy" id="1120919"/>
    <lineage>
        <taxon>Bacteria</taxon>
        <taxon>Pseudomonadati</taxon>
        <taxon>Pseudomonadota</taxon>
        <taxon>Alphaproteobacteria</taxon>
        <taxon>Acetobacterales</taxon>
        <taxon>Acetobacteraceae</taxon>
        <taxon>Acetobacter</taxon>
    </lineage>
</organism>
<dbReference type="CDD" id="cd05233">
    <property type="entry name" value="SDR_c"/>
    <property type="match status" value="1"/>
</dbReference>
<dbReference type="InterPro" id="IPR002347">
    <property type="entry name" value="SDR_fam"/>
</dbReference>
<dbReference type="SUPFAM" id="SSF51735">
    <property type="entry name" value="NAD(P)-binding Rossmann-fold domains"/>
    <property type="match status" value="1"/>
</dbReference>
<dbReference type="InterPro" id="IPR020904">
    <property type="entry name" value="Sc_DH/Rdtase_CS"/>
</dbReference>
<evidence type="ECO:0000313" key="5">
    <source>
        <dbReference type="Proteomes" id="UP000321635"/>
    </source>
</evidence>
<keyword evidence="2" id="KW-0560">Oxidoreductase</keyword>
<evidence type="ECO:0000256" key="3">
    <source>
        <dbReference type="RuleBase" id="RU000363"/>
    </source>
</evidence>
<sequence>MTDLSSLLAPGRVAVITGAAVGIGAAAARHFSACGMRLCLFDRDQKALNTLSAELSMVGPVEVVVGDVTSYEDLCRLRDTVYGAFGDVAILMDNAGISAGAGPWSDIPAWRHQLEVNFFSVLMAQTIFVPRMIAQDSHAAIINLGSKEGITTPPGNAAYSVAKAGVKVLTEKLAHELRQIPQNKVTAHLLVPGYTWTPMNEAFKPAGTPKPDGAWTADELIKYFVDRLKRDDFYILCPDNEVALKIDAKKILWAANDMVLNRPALSRWHPEWKEKFLAFMDA</sequence>